<dbReference type="InterPro" id="IPR036291">
    <property type="entry name" value="NAD(P)-bd_dom_sf"/>
</dbReference>
<comment type="similarity">
    <text evidence="1">Belongs to the short-chain dehydrogenases/reductases (SDR) family.</text>
</comment>
<evidence type="ECO:0000256" key="2">
    <source>
        <dbReference type="ARBA" id="ARBA00023002"/>
    </source>
</evidence>
<evidence type="ECO:0000256" key="1">
    <source>
        <dbReference type="ARBA" id="ARBA00006484"/>
    </source>
</evidence>
<dbReference type="Pfam" id="PF13561">
    <property type="entry name" value="adh_short_C2"/>
    <property type="match status" value="1"/>
</dbReference>
<comment type="caution">
    <text evidence="3">The sequence shown here is derived from an EMBL/GenBank/DDBJ whole genome shotgun (WGS) entry which is preliminary data.</text>
</comment>
<dbReference type="CDD" id="cd11731">
    <property type="entry name" value="Lin1944_like_SDR_c"/>
    <property type="match status" value="1"/>
</dbReference>
<protein>
    <submittedName>
        <fullName evidence="3">Short chain dehydrogenase</fullName>
    </submittedName>
</protein>
<keyword evidence="2" id="KW-0560">Oxidoreductase</keyword>
<dbReference type="InterPro" id="IPR002347">
    <property type="entry name" value="SDR_fam"/>
</dbReference>
<gene>
    <name evidence="3" type="ORF">GCM10023231_14160</name>
</gene>
<sequence>MRILIIGANGTIGKKLTPHLSKKHEIITAGRNSGDIRVDITSEESITEMYKQIQNIDACICIAASGPLDNFSELTESQLLQDFKGKLFGQVNLVLLGQKYLNDNGTFTLTSGVFADIPYKGVTAGGMISGALHSFVLSASIELPRRQRINVVSPSMIEDSVKEFGHLFPGLKAVSMNELIEAYEKTIEQNISGQILKVY</sequence>
<organism evidence="3 4">
    <name type="scientific">Olivibacter ginsenosidimutans</name>
    <dbReference type="NCBI Taxonomy" id="1176537"/>
    <lineage>
        <taxon>Bacteria</taxon>
        <taxon>Pseudomonadati</taxon>
        <taxon>Bacteroidota</taxon>
        <taxon>Sphingobacteriia</taxon>
        <taxon>Sphingobacteriales</taxon>
        <taxon>Sphingobacteriaceae</taxon>
        <taxon>Olivibacter</taxon>
    </lineage>
</organism>
<proteinExistence type="inferred from homology"/>
<dbReference type="InterPro" id="IPR051122">
    <property type="entry name" value="SDR_DHRS6-like"/>
</dbReference>
<dbReference type="PANTHER" id="PTHR43477">
    <property type="entry name" value="DIHYDROANTICAPSIN 7-DEHYDROGENASE"/>
    <property type="match status" value="1"/>
</dbReference>
<name>A0ABP9AWB7_9SPHI</name>
<dbReference type="PANTHER" id="PTHR43477:SF1">
    <property type="entry name" value="DIHYDROANTICAPSIN 7-DEHYDROGENASE"/>
    <property type="match status" value="1"/>
</dbReference>
<reference evidence="4" key="1">
    <citation type="journal article" date="2019" name="Int. J. Syst. Evol. Microbiol.">
        <title>The Global Catalogue of Microorganisms (GCM) 10K type strain sequencing project: providing services to taxonomists for standard genome sequencing and annotation.</title>
        <authorList>
            <consortium name="The Broad Institute Genomics Platform"/>
            <consortium name="The Broad Institute Genome Sequencing Center for Infectious Disease"/>
            <person name="Wu L."/>
            <person name="Ma J."/>
        </authorList>
    </citation>
    <scope>NUCLEOTIDE SEQUENCE [LARGE SCALE GENOMIC DNA]</scope>
    <source>
        <strain evidence="4">JCM 18200</strain>
    </source>
</reference>
<dbReference type="RefSeq" id="WP_345231063.1">
    <property type="nucleotide sequence ID" value="NZ_BAABIQ010000007.1"/>
</dbReference>
<evidence type="ECO:0000313" key="4">
    <source>
        <dbReference type="Proteomes" id="UP001501411"/>
    </source>
</evidence>
<evidence type="ECO:0000313" key="3">
    <source>
        <dbReference type="EMBL" id="GAA4787187.1"/>
    </source>
</evidence>
<accession>A0ABP9AWB7</accession>
<keyword evidence="4" id="KW-1185">Reference proteome</keyword>
<dbReference type="Proteomes" id="UP001501411">
    <property type="component" value="Unassembled WGS sequence"/>
</dbReference>
<dbReference type="NCBIfam" id="NF005754">
    <property type="entry name" value="PRK07578.1"/>
    <property type="match status" value="1"/>
</dbReference>
<dbReference type="Gene3D" id="3.40.50.720">
    <property type="entry name" value="NAD(P)-binding Rossmann-like Domain"/>
    <property type="match status" value="1"/>
</dbReference>
<dbReference type="EMBL" id="BAABIQ010000007">
    <property type="protein sequence ID" value="GAA4787187.1"/>
    <property type="molecule type" value="Genomic_DNA"/>
</dbReference>
<dbReference type="SUPFAM" id="SSF51735">
    <property type="entry name" value="NAD(P)-binding Rossmann-fold domains"/>
    <property type="match status" value="1"/>
</dbReference>